<evidence type="ECO:0000256" key="5">
    <source>
        <dbReference type="ARBA" id="ARBA00022692"/>
    </source>
</evidence>
<dbReference type="GO" id="GO:0052621">
    <property type="term" value="F:diguanylate cyclase activity"/>
    <property type="evidence" value="ECO:0007669"/>
    <property type="project" value="UniProtKB-EC"/>
</dbReference>
<evidence type="ECO:0000256" key="7">
    <source>
        <dbReference type="ARBA" id="ARBA00023136"/>
    </source>
</evidence>
<evidence type="ECO:0000313" key="11">
    <source>
        <dbReference type="EMBL" id="QFI38241.1"/>
    </source>
</evidence>
<dbReference type="SMART" id="SM00267">
    <property type="entry name" value="GGDEF"/>
    <property type="match status" value="1"/>
</dbReference>
<feature type="transmembrane region" description="Helical" evidence="9">
    <location>
        <begin position="17"/>
        <end position="39"/>
    </location>
</feature>
<keyword evidence="6 9" id="KW-1133">Transmembrane helix</keyword>
<evidence type="ECO:0000256" key="3">
    <source>
        <dbReference type="ARBA" id="ARBA00012528"/>
    </source>
</evidence>
<dbReference type="GO" id="GO:1902201">
    <property type="term" value="P:negative regulation of bacterial-type flagellum-dependent cell motility"/>
    <property type="evidence" value="ECO:0007669"/>
    <property type="project" value="TreeGrafter"/>
</dbReference>
<dbReference type="CDD" id="cd01949">
    <property type="entry name" value="GGDEF"/>
    <property type="match status" value="1"/>
</dbReference>
<evidence type="ECO:0000259" key="10">
    <source>
        <dbReference type="PROSITE" id="PS50887"/>
    </source>
</evidence>
<evidence type="ECO:0000256" key="1">
    <source>
        <dbReference type="ARBA" id="ARBA00001946"/>
    </source>
</evidence>
<dbReference type="PANTHER" id="PTHR45138:SF9">
    <property type="entry name" value="DIGUANYLATE CYCLASE DGCM-RELATED"/>
    <property type="match status" value="1"/>
</dbReference>
<dbReference type="SUPFAM" id="SSF55073">
    <property type="entry name" value="Nucleotide cyclase"/>
    <property type="match status" value="1"/>
</dbReference>
<sequence>MANITTQPYRLPLQNKLFGLSAVIFAGLIAFLLFFYMSFSNSLEKEKKAQSKHLTESASGMVSYFHELSLTGQLSDDVAKKYAMEALKESTYSNNGYFWISTLDGKILLQPYKPELVGMSLLDWQYTDGSYPFRDIERDERKNGGWVNYLWSKNDSLEQFPKIGYVLYFEPWDWLVGTGIYIDDMEKNVFWTVAKASGMLLFGFVLFISSAIITINYFVNQLSEQSVRDSLTKLYTKRFLEEVIPGMLENEKRHNRALAVIFLDIDHFKKINDTYGHHCGDKVLQKIANVMMECTRTGDYCIRYGGEEFVIIGPCDDNKNVIAVAERIRKSVANLAFNHDGIEFTVTLSAGIALHEHHNTSFDETLINADMKLYYAKENGRNRVAF</sequence>
<comment type="subcellular location">
    <subcellularLocation>
        <location evidence="2">Cell membrane</location>
        <topology evidence="2">Multi-pass membrane protein</topology>
    </subcellularLocation>
</comment>
<comment type="cofactor">
    <cofactor evidence="1">
        <name>Mg(2+)</name>
        <dbReference type="ChEBI" id="CHEBI:18420"/>
    </cofactor>
</comment>
<evidence type="ECO:0000256" key="2">
    <source>
        <dbReference type="ARBA" id="ARBA00004651"/>
    </source>
</evidence>
<dbReference type="PROSITE" id="PS50887">
    <property type="entry name" value="GGDEF"/>
    <property type="match status" value="1"/>
</dbReference>
<dbReference type="InterPro" id="IPR033480">
    <property type="entry name" value="sCache_2"/>
</dbReference>
<evidence type="ECO:0000256" key="8">
    <source>
        <dbReference type="ARBA" id="ARBA00034247"/>
    </source>
</evidence>
<keyword evidence="5 9" id="KW-0812">Transmembrane</keyword>
<feature type="domain" description="GGDEF" evidence="10">
    <location>
        <begin position="256"/>
        <end position="386"/>
    </location>
</feature>
<dbReference type="KEGG" id="mmaa:FR932_10475"/>
<protein>
    <recommendedName>
        <fullName evidence="3">diguanylate cyclase</fullName>
        <ecNumber evidence="3">2.7.7.65</ecNumber>
    </recommendedName>
</protein>
<dbReference type="PANTHER" id="PTHR45138">
    <property type="entry name" value="REGULATORY COMPONENTS OF SENSORY TRANSDUCTION SYSTEM"/>
    <property type="match status" value="1"/>
</dbReference>
<evidence type="ECO:0000313" key="12">
    <source>
        <dbReference type="Proteomes" id="UP000327424"/>
    </source>
</evidence>
<evidence type="ECO:0000256" key="9">
    <source>
        <dbReference type="SAM" id="Phobius"/>
    </source>
</evidence>
<comment type="catalytic activity">
    <reaction evidence="8">
        <text>2 GTP = 3',3'-c-di-GMP + 2 diphosphate</text>
        <dbReference type="Rhea" id="RHEA:24898"/>
        <dbReference type="ChEBI" id="CHEBI:33019"/>
        <dbReference type="ChEBI" id="CHEBI:37565"/>
        <dbReference type="ChEBI" id="CHEBI:58805"/>
        <dbReference type="EC" id="2.7.7.65"/>
    </reaction>
</comment>
<name>A0A5J6WLZ3_MORMI</name>
<dbReference type="EMBL" id="CP044399">
    <property type="protein sequence ID" value="QFI38241.1"/>
    <property type="molecule type" value="Genomic_DNA"/>
</dbReference>
<dbReference type="Gene3D" id="3.30.70.270">
    <property type="match status" value="1"/>
</dbReference>
<evidence type="ECO:0000256" key="6">
    <source>
        <dbReference type="ARBA" id="ARBA00022989"/>
    </source>
</evidence>
<proteinExistence type="predicted"/>
<dbReference type="InterPro" id="IPR043128">
    <property type="entry name" value="Rev_trsase/Diguanyl_cyclase"/>
</dbReference>
<dbReference type="Gene3D" id="3.30.450.20">
    <property type="entry name" value="PAS domain"/>
    <property type="match status" value="1"/>
</dbReference>
<dbReference type="RefSeq" id="WP_019440569.1">
    <property type="nucleotide sequence ID" value="NZ_ALOE01000009.1"/>
</dbReference>
<dbReference type="NCBIfam" id="TIGR00254">
    <property type="entry name" value="GGDEF"/>
    <property type="match status" value="1"/>
</dbReference>
<dbReference type="AlphaFoldDB" id="A0A5J6WLZ3"/>
<dbReference type="SMART" id="SM01049">
    <property type="entry name" value="Cache_2"/>
    <property type="match status" value="1"/>
</dbReference>
<dbReference type="InterPro" id="IPR029787">
    <property type="entry name" value="Nucleotide_cyclase"/>
</dbReference>
<accession>A0A5J6WLZ3</accession>
<evidence type="ECO:0000256" key="4">
    <source>
        <dbReference type="ARBA" id="ARBA00022475"/>
    </source>
</evidence>
<dbReference type="OrthoDB" id="5496380at2"/>
<dbReference type="Pfam" id="PF00990">
    <property type="entry name" value="GGDEF"/>
    <property type="match status" value="1"/>
</dbReference>
<organism evidence="11 12">
    <name type="scientific">Moritella marina ATCC 15381</name>
    <dbReference type="NCBI Taxonomy" id="1202962"/>
    <lineage>
        <taxon>Bacteria</taxon>
        <taxon>Pseudomonadati</taxon>
        <taxon>Pseudomonadota</taxon>
        <taxon>Gammaproteobacteria</taxon>
        <taxon>Alteromonadales</taxon>
        <taxon>Moritellaceae</taxon>
        <taxon>Moritella</taxon>
    </lineage>
</organism>
<feature type="transmembrane region" description="Helical" evidence="9">
    <location>
        <begin position="200"/>
        <end position="219"/>
    </location>
</feature>
<keyword evidence="4" id="KW-1003">Cell membrane</keyword>
<keyword evidence="12" id="KW-1185">Reference proteome</keyword>
<dbReference type="GO" id="GO:0043709">
    <property type="term" value="P:cell adhesion involved in single-species biofilm formation"/>
    <property type="evidence" value="ECO:0007669"/>
    <property type="project" value="TreeGrafter"/>
</dbReference>
<dbReference type="GO" id="GO:0005886">
    <property type="term" value="C:plasma membrane"/>
    <property type="evidence" value="ECO:0007669"/>
    <property type="project" value="UniProtKB-SubCell"/>
</dbReference>
<dbReference type="InterPro" id="IPR000160">
    <property type="entry name" value="GGDEF_dom"/>
</dbReference>
<dbReference type="FunFam" id="3.30.70.270:FF:000001">
    <property type="entry name" value="Diguanylate cyclase domain protein"/>
    <property type="match status" value="1"/>
</dbReference>
<dbReference type="InterPro" id="IPR050469">
    <property type="entry name" value="Diguanylate_Cyclase"/>
</dbReference>
<dbReference type="EC" id="2.7.7.65" evidence="3"/>
<keyword evidence="7 9" id="KW-0472">Membrane</keyword>
<dbReference type="Proteomes" id="UP000327424">
    <property type="component" value="Chromosome"/>
</dbReference>
<dbReference type="Pfam" id="PF17200">
    <property type="entry name" value="sCache_2"/>
    <property type="match status" value="1"/>
</dbReference>
<gene>
    <name evidence="11" type="ORF">FR932_10475</name>
</gene>
<reference evidence="11 12" key="1">
    <citation type="submission" date="2019-09" db="EMBL/GenBank/DDBJ databases">
        <title>Hybrid Assembly of the complete Genome of the Deep-Sea Bacterium Moritella marina from long Nanopore and Illumina reads.</title>
        <authorList>
            <person name="Magin S."/>
            <person name="Georgoulis A."/>
            <person name="Papadimitriou K."/>
            <person name="Iliakis G."/>
            <person name="Vorgias C.E."/>
        </authorList>
    </citation>
    <scope>NUCLEOTIDE SEQUENCE [LARGE SCALE GENOMIC DNA]</scope>
    <source>
        <strain evidence="11 12">MP-1</strain>
    </source>
</reference>